<dbReference type="Pfam" id="PF04615">
    <property type="entry name" value="Utp14"/>
    <property type="match status" value="1"/>
</dbReference>
<feature type="compositionally biased region" description="Basic and acidic residues" evidence="4">
    <location>
        <begin position="505"/>
        <end position="517"/>
    </location>
</feature>
<feature type="region of interest" description="Disordered" evidence="4">
    <location>
        <begin position="636"/>
        <end position="766"/>
    </location>
</feature>
<name>A0A9W8GNP7_9FUNG</name>
<dbReference type="PANTHER" id="PTHR14150">
    <property type="entry name" value="U3 SMALL NUCLEOLAR RNA-ASSOCIATED PROTEIN 14"/>
    <property type="match status" value="1"/>
</dbReference>
<proteinExistence type="predicted"/>
<keyword evidence="6" id="KW-1185">Reference proteome</keyword>
<accession>A0A9W8GNP7</accession>
<comment type="subcellular location">
    <subcellularLocation>
        <location evidence="1">Nucleus</location>
        <location evidence="1">Nucleolus</location>
    </subcellularLocation>
</comment>
<dbReference type="PANTHER" id="PTHR14150:SF12">
    <property type="entry name" value="U3 SMALL NUCLEOLAR RNA-ASSOCIATED PROTEIN 14 HOMOLOG A"/>
    <property type="match status" value="1"/>
</dbReference>
<feature type="compositionally biased region" description="Basic and acidic residues" evidence="4">
    <location>
        <begin position="804"/>
        <end position="825"/>
    </location>
</feature>
<dbReference type="GO" id="GO:0006364">
    <property type="term" value="P:rRNA processing"/>
    <property type="evidence" value="ECO:0007669"/>
    <property type="project" value="InterPro"/>
</dbReference>
<feature type="compositionally biased region" description="Basic and acidic residues" evidence="4">
    <location>
        <begin position="858"/>
        <end position="873"/>
    </location>
</feature>
<dbReference type="GO" id="GO:0032040">
    <property type="term" value="C:small-subunit processome"/>
    <property type="evidence" value="ECO:0007669"/>
    <property type="project" value="InterPro"/>
</dbReference>
<keyword evidence="3" id="KW-0539">Nucleus</keyword>
<feature type="region of interest" description="Disordered" evidence="4">
    <location>
        <begin position="490"/>
        <end position="567"/>
    </location>
</feature>
<protein>
    <recommendedName>
        <fullName evidence="7">U3 small nucleolar RNA-associated protein 14</fullName>
    </recommendedName>
</protein>
<gene>
    <name evidence="5" type="ORF">IWW39_002189</name>
</gene>
<feature type="compositionally biased region" description="Basic and acidic residues" evidence="4">
    <location>
        <begin position="43"/>
        <end position="65"/>
    </location>
</feature>
<feature type="region of interest" description="Disordered" evidence="4">
    <location>
        <begin position="858"/>
        <end position="877"/>
    </location>
</feature>
<evidence type="ECO:0008006" key="7">
    <source>
        <dbReference type="Google" id="ProtNLM"/>
    </source>
</evidence>
<organism evidence="5 6">
    <name type="scientific">Coemansia spiralis</name>
    <dbReference type="NCBI Taxonomy" id="417178"/>
    <lineage>
        <taxon>Eukaryota</taxon>
        <taxon>Fungi</taxon>
        <taxon>Fungi incertae sedis</taxon>
        <taxon>Zoopagomycota</taxon>
        <taxon>Kickxellomycotina</taxon>
        <taxon>Kickxellomycetes</taxon>
        <taxon>Kickxellales</taxon>
        <taxon>Kickxellaceae</taxon>
        <taxon>Coemansia</taxon>
    </lineage>
</organism>
<evidence type="ECO:0000313" key="6">
    <source>
        <dbReference type="Proteomes" id="UP001151516"/>
    </source>
</evidence>
<feature type="compositionally biased region" description="Acidic residues" evidence="4">
    <location>
        <begin position="129"/>
        <end position="150"/>
    </location>
</feature>
<sequence length="990" mass="109282">MGGPRKTSTKMTAPRRGGNSSRGASSRGGRGGSHNRPAGKSGFTERSKAAPKGDEDENSHDVFEAEDHEDYGKRRRRNVERVDVRDYEIENIDSEDDEEIDSDDAFNDSDEERFASYKRTSGSSNKDDEASDASEEEDEDEDEDDEDLVDLSEMLDASESEEEESPKSAKPSLLSPSALGFDDLAVDGEEEDEESDDQAFAGMDSDSDASVASDDDEEEAAERLSKLDGFVTSISARAPRRRFVTETGGGYAEDENAIGSGMSTKGVTLGINDLLGSLGSHVDEAEGSEHQGLRQIRDLKNQVTKLDRAAKKAGAGVVAAPLAKRLQDQMDRKVAYEKTKKSVSEWQPTVDSNRAAEYLSFPMNQPERDTLTTASLVSNLGVKNDLEAQIQSVLQESGMTDEQQRQYEELELKSLSPEEVRQRQRELRMMRELMFRSERKAKRMAKIKSKAYRRILKKDKDRAQEKAMERLKEDDPEMHAMLVEKMARSRAEERMSLRHKNTSKWAREMSKRSHGDEDTQQALRDQLEQHDSLKRKVYDIGSGEELSDYEAGKDSDGDESDSDADMSFAAVKSRALQKIAAEMGKSDTADDTPHKTLFGMKFMQNALQRKEEAAQRDAQMMHDEFESLEADVDEDGVAISLKRPSAKKADKVEAKAPGRMSFGATNGGKKQKQKQQDDGSDGDEPAKRVRLNEAGQVGQVASGGGHRVRLAEPISVDSASIEKKGRGSKKAEPAAHNPWVSDDVSAHSGQRGGKLNELSKDSTKLDKLSVRLRSKRKGGAVGNTGRAEESVLLDVNQTLSLDRPAADHSDGEAGSDDDIRLEHTGGKRSAVNPNAFSQRELVEQAFAEDNIVEAEFAAEKEAAMDDEAPKDLDVTLPGWGSWGGTRVKPSSKKIIRKAPEGSGVLKQNRMDAKMGEVIINQKQAKSSNKYYASNLPFPFYTPKQYEETLQAPLGKEWNTAKSHSKSIKPRVLVKAGKIIDPLSIPSKKRQ</sequence>
<feature type="compositionally biased region" description="Acidic residues" evidence="4">
    <location>
        <begin position="184"/>
        <end position="197"/>
    </location>
</feature>
<dbReference type="AlphaFoldDB" id="A0A9W8GNP7"/>
<feature type="compositionally biased region" description="Low complexity" evidence="4">
    <location>
        <begin position="15"/>
        <end position="25"/>
    </location>
</feature>
<evidence type="ECO:0000256" key="1">
    <source>
        <dbReference type="ARBA" id="ARBA00004604"/>
    </source>
</evidence>
<feature type="compositionally biased region" description="Low complexity" evidence="4">
    <location>
        <begin position="168"/>
        <end position="183"/>
    </location>
</feature>
<feature type="compositionally biased region" description="Acidic residues" evidence="4">
    <location>
        <begin position="89"/>
        <end position="111"/>
    </location>
</feature>
<feature type="compositionally biased region" description="Basic and acidic residues" evidence="4">
    <location>
        <begin position="757"/>
        <end position="766"/>
    </location>
</feature>
<evidence type="ECO:0000256" key="2">
    <source>
        <dbReference type="ARBA" id="ARBA00022553"/>
    </source>
</evidence>
<evidence type="ECO:0000313" key="5">
    <source>
        <dbReference type="EMBL" id="KAJ2688497.1"/>
    </source>
</evidence>
<feature type="compositionally biased region" description="Basic and acidic residues" evidence="4">
    <location>
        <begin position="720"/>
        <end position="733"/>
    </location>
</feature>
<feature type="compositionally biased region" description="Basic and acidic residues" evidence="4">
    <location>
        <begin position="79"/>
        <end position="88"/>
    </location>
</feature>
<dbReference type="InterPro" id="IPR006709">
    <property type="entry name" value="SSU_processome_Utp14"/>
</dbReference>
<feature type="compositionally biased region" description="Basic and acidic residues" evidence="4">
    <location>
        <begin position="647"/>
        <end position="656"/>
    </location>
</feature>
<dbReference type="EMBL" id="JANBTX010000045">
    <property type="protein sequence ID" value="KAJ2688497.1"/>
    <property type="molecule type" value="Genomic_DNA"/>
</dbReference>
<evidence type="ECO:0000256" key="3">
    <source>
        <dbReference type="ARBA" id="ARBA00023242"/>
    </source>
</evidence>
<dbReference type="OrthoDB" id="277439at2759"/>
<feature type="region of interest" description="Disordered" evidence="4">
    <location>
        <begin position="799"/>
        <end position="836"/>
    </location>
</feature>
<feature type="region of interest" description="Disordered" evidence="4">
    <location>
        <begin position="1"/>
        <end position="229"/>
    </location>
</feature>
<reference evidence="5" key="1">
    <citation type="submission" date="2022-07" db="EMBL/GenBank/DDBJ databases">
        <title>Phylogenomic reconstructions and comparative analyses of Kickxellomycotina fungi.</title>
        <authorList>
            <person name="Reynolds N.K."/>
            <person name="Stajich J.E."/>
            <person name="Barry K."/>
            <person name="Grigoriev I.V."/>
            <person name="Crous P."/>
            <person name="Smith M.E."/>
        </authorList>
    </citation>
    <scope>NUCLEOTIDE SEQUENCE</scope>
    <source>
        <strain evidence="5">CBS 109367</strain>
    </source>
</reference>
<feature type="compositionally biased region" description="Basic and acidic residues" evidence="4">
    <location>
        <begin position="525"/>
        <end position="538"/>
    </location>
</feature>
<dbReference type="Proteomes" id="UP001151516">
    <property type="component" value="Unassembled WGS sequence"/>
</dbReference>
<keyword evidence="2" id="KW-0597">Phosphoprotein</keyword>
<evidence type="ECO:0000256" key="4">
    <source>
        <dbReference type="SAM" id="MobiDB-lite"/>
    </source>
</evidence>
<comment type="caution">
    <text evidence="5">The sequence shown here is derived from an EMBL/GenBank/DDBJ whole genome shotgun (WGS) entry which is preliminary data.</text>
</comment>